<dbReference type="EMBL" id="JACIEB010000004">
    <property type="protein sequence ID" value="MBB3982251.1"/>
    <property type="molecule type" value="Genomic_DNA"/>
</dbReference>
<comment type="caution">
    <text evidence="1">The sequence shown here is derived from an EMBL/GenBank/DDBJ whole genome shotgun (WGS) entry which is preliminary data.</text>
</comment>
<evidence type="ECO:0000313" key="2">
    <source>
        <dbReference type="Proteomes" id="UP000552757"/>
    </source>
</evidence>
<keyword evidence="2" id="KW-1185">Reference proteome</keyword>
<reference evidence="1 2" key="1">
    <citation type="submission" date="2020-08" db="EMBL/GenBank/DDBJ databases">
        <title>Genomic Encyclopedia of Type Strains, Phase IV (KMG-IV): sequencing the most valuable type-strain genomes for metagenomic binning, comparative biology and taxonomic classification.</title>
        <authorList>
            <person name="Goeker M."/>
        </authorList>
    </citation>
    <scope>NUCLEOTIDE SEQUENCE [LARGE SCALE GENOMIC DNA]</scope>
    <source>
        <strain evidence="1 2">DSM 29348</strain>
    </source>
</reference>
<protein>
    <submittedName>
        <fullName evidence="1">Uncharacterized protein</fullName>
    </submittedName>
</protein>
<sequence length="89" mass="10289">MSLSLVRTGAPLIRRESVVEIEAHRHKRLTPIDLAATRDLLDEQAHLWRLGYERWIPALDSAQMRDLRPHVGVYAACRTRGRSMIQRTC</sequence>
<gene>
    <name evidence="1" type="ORF">GGR44_001914</name>
</gene>
<accession>A0A7W6DFB2</accession>
<dbReference type="AlphaFoldDB" id="A0A7W6DFB2"/>
<dbReference type="RefSeq" id="WP_183955337.1">
    <property type="nucleotide sequence ID" value="NZ_JACIEB010000004.1"/>
</dbReference>
<evidence type="ECO:0000313" key="1">
    <source>
        <dbReference type="EMBL" id="MBB3982251.1"/>
    </source>
</evidence>
<name>A0A7W6DFB2_9SPHN</name>
<proteinExistence type="predicted"/>
<dbReference type="Proteomes" id="UP000552757">
    <property type="component" value="Unassembled WGS sequence"/>
</dbReference>
<organism evidence="1 2">
    <name type="scientific">Sphingobium fontiphilum</name>
    <dbReference type="NCBI Taxonomy" id="944425"/>
    <lineage>
        <taxon>Bacteria</taxon>
        <taxon>Pseudomonadati</taxon>
        <taxon>Pseudomonadota</taxon>
        <taxon>Alphaproteobacteria</taxon>
        <taxon>Sphingomonadales</taxon>
        <taxon>Sphingomonadaceae</taxon>
        <taxon>Sphingobium</taxon>
    </lineage>
</organism>